<sequence length="524" mass="52642">MWAVPQTVKSNVDLTVGGEVTLIGHGNGHGRGMGQWGAFGYAKQGWSSTQILSHYYGGTTAGKVDNVDVSVILTGESSVNVFADAGLKVGEVAVAPGQAVSLSGSTATITDGCGGGVVQTVELPRSMVSPITAGPGRPVPELLKMCGSNETFRGSLGFDGDRVINVVPLDDYVKGVVPKEIIVSWADEGGAEALKAQAVAARTYALASMDISKPIDDTQNSQVYGGVGAEDPRTNAAVDATAGVVLMKDGKPAFTEFSSSTGGATDGRDFPAVLDEGDTISPYRDWTATVSSDSIASTFGVGSLTGFEVIEAYGMGAENGRAATVRISGTGGTVDVPAQEVRTKLQLRSSFFSVQGQTTPPAIVAPPSGVGSTPTGGVPAIPAPGGTPLPTGELPATPGTGAGDLVSELLALAEAAIGGKFTELGGSSGVLGEALGPILPTTSGTGAVQQFQNGSVFFGPDTGAHALGGLALLNFALQGGESVLGLPLEDSLSTLLGPVTQVFQSKFAGGVLEVDPATGQASRK</sequence>
<dbReference type="EMBL" id="PEBD01000008">
    <property type="protein sequence ID" value="PHV67378.1"/>
    <property type="molecule type" value="Genomic_DNA"/>
</dbReference>
<evidence type="ECO:0000313" key="2">
    <source>
        <dbReference type="EMBL" id="PHV67378.1"/>
    </source>
</evidence>
<dbReference type="InterPro" id="IPR013486">
    <property type="entry name" value="SpoIID/LytB"/>
</dbReference>
<proteinExistence type="predicted"/>
<feature type="domain" description="Sporulation stage II protein D amidase enhancer LytB N-terminal" evidence="1">
    <location>
        <begin position="162"/>
        <end position="247"/>
    </location>
</feature>
<dbReference type="InterPro" id="IPR013207">
    <property type="entry name" value="LGFP"/>
</dbReference>
<dbReference type="Proteomes" id="UP000225108">
    <property type="component" value="Unassembled WGS sequence"/>
</dbReference>
<dbReference type="NCBIfam" id="TIGR02669">
    <property type="entry name" value="SpoIID_LytB"/>
    <property type="match status" value="1"/>
</dbReference>
<evidence type="ECO:0000313" key="3">
    <source>
        <dbReference type="Proteomes" id="UP000225108"/>
    </source>
</evidence>
<gene>
    <name evidence="2" type="ORF">CSW57_12215</name>
</gene>
<reference evidence="2 3" key="1">
    <citation type="submission" date="2017-10" db="EMBL/GenBank/DDBJ databases">
        <title>The draft genome sequence of Williamsia sp. BULT 1.1 isolated from the semi-arid grassland soils from South Africa.</title>
        <authorList>
            <person name="Kabwe M.H."/>
            <person name="Govender N."/>
            <person name="Mutseka Lunga P."/>
            <person name="Vikram S."/>
            <person name="Makhalanyane T.P."/>
        </authorList>
    </citation>
    <scope>NUCLEOTIDE SEQUENCE [LARGE SCALE GENOMIC DNA]</scope>
    <source>
        <strain evidence="2 3">BULT 1.1</strain>
    </source>
</reference>
<dbReference type="AlphaFoldDB" id="A0A2G3PNF0"/>
<name>A0A2G3PNF0_WILMA</name>
<protein>
    <submittedName>
        <fullName evidence="2">Stage II sporulation protein SpoIID</fullName>
    </submittedName>
</protein>
<organism evidence="2 3">
    <name type="scientific">Williamsia marianensis</name>
    <dbReference type="NCBI Taxonomy" id="85044"/>
    <lineage>
        <taxon>Bacteria</taxon>
        <taxon>Bacillati</taxon>
        <taxon>Actinomycetota</taxon>
        <taxon>Actinomycetes</taxon>
        <taxon>Mycobacteriales</taxon>
        <taxon>Nocardiaceae</taxon>
        <taxon>Williamsia</taxon>
    </lineage>
</organism>
<dbReference type="GO" id="GO:0030435">
    <property type="term" value="P:sporulation resulting in formation of a cellular spore"/>
    <property type="evidence" value="ECO:0007669"/>
    <property type="project" value="InterPro"/>
</dbReference>
<dbReference type="Pfam" id="PF08310">
    <property type="entry name" value="LGFP"/>
    <property type="match status" value="1"/>
</dbReference>
<comment type="caution">
    <text evidence="2">The sequence shown here is derived from an EMBL/GenBank/DDBJ whole genome shotgun (WGS) entry which is preliminary data.</text>
</comment>
<evidence type="ECO:0000259" key="1">
    <source>
        <dbReference type="Pfam" id="PF08486"/>
    </source>
</evidence>
<accession>A0A2G3PNF0</accession>
<dbReference type="InterPro" id="IPR013693">
    <property type="entry name" value="SpoIID/LytB_N"/>
</dbReference>
<dbReference type="Pfam" id="PF08486">
    <property type="entry name" value="SpoIID"/>
    <property type="match status" value="1"/>
</dbReference>